<gene>
    <name evidence="2" type="ORF">FIBSPDRAFT_936735</name>
</gene>
<protein>
    <submittedName>
        <fullName evidence="2">Uncharacterized protein</fullName>
    </submittedName>
</protein>
<evidence type="ECO:0000313" key="2">
    <source>
        <dbReference type="EMBL" id="KZP12805.1"/>
    </source>
</evidence>
<name>A0A166BMS8_9AGAM</name>
<dbReference type="AlphaFoldDB" id="A0A166BMS8"/>
<reference evidence="2" key="1">
    <citation type="journal article" date="2016" name="Mol. Biol. Evol.">
        <title>Comparative Genomics of Early-Diverging Mushroom-Forming Fungi Provides Insights into the Origins of Lignocellulose Decay Capabilities.</title>
        <authorList>
            <person name="Nagy L.G."/>
            <person name="Riley R."/>
            <person name="Tritt A."/>
            <person name="Adam C."/>
            <person name="Daum C."/>
            <person name="Floudas D."/>
            <person name="Sun H."/>
            <person name="Yadav J.S."/>
            <person name="Pangilinan J."/>
            <person name="Larsson K.H."/>
            <person name="Matsuura K."/>
            <person name="Barry K."/>
            <person name="Labutti K."/>
            <person name="Kuo R."/>
            <person name="Ohm R.A."/>
            <person name="Bhattacharya S.S."/>
            <person name="Shirouzu T."/>
            <person name="Yoshinaga Y."/>
            <person name="Martin F.M."/>
            <person name="Grigoriev I.V."/>
            <person name="Hibbett D.S."/>
        </authorList>
    </citation>
    <scope>NUCLEOTIDE SEQUENCE [LARGE SCALE GENOMIC DNA]</scope>
    <source>
        <strain evidence="2">CBS 109695</strain>
    </source>
</reference>
<dbReference type="EMBL" id="KV417642">
    <property type="protein sequence ID" value="KZP12805.1"/>
    <property type="molecule type" value="Genomic_DNA"/>
</dbReference>
<organism evidence="2">
    <name type="scientific">Athelia psychrophila</name>
    <dbReference type="NCBI Taxonomy" id="1759441"/>
    <lineage>
        <taxon>Eukaryota</taxon>
        <taxon>Fungi</taxon>
        <taxon>Dikarya</taxon>
        <taxon>Basidiomycota</taxon>
        <taxon>Agaricomycotina</taxon>
        <taxon>Agaricomycetes</taxon>
        <taxon>Agaricomycetidae</taxon>
        <taxon>Atheliales</taxon>
        <taxon>Atheliaceae</taxon>
        <taxon>Athelia</taxon>
    </lineage>
</organism>
<evidence type="ECO:0000256" key="1">
    <source>
        <dbReference type="SAM" id="SignalP"/>
    </source>
</evidence>
<proteinExistence type="predicted"/>
<keyword evidence="1" id="KW-0732">Signal</keyword>
<feature type="chain" id="PRO_5012565605" evidence="1">
    <location>
        <begin position="16"/>
        <end position="148"/>
    </location>
</feature>
<accession>A0A166BMS8</accession>
<sequence length="148" mass="16314">MAILLLSAKVLPCLAIKITASRLIIQYRRSQLWWEDLWAAVGKRCSVLVAQHSWFLGFLTDISALCRLRMVANPAAGLFACCLVSQFIQVVYICRDSQSWMHNTHQGCDDGDDVAITAICTQKSAQAGRYIADCLQSAGGGYLLLPSF</sequence>
<feature type="signal peptide" evidence="1">
    <location>
        <begin position="1"/>
        <end position="15"/>
    </location>
</feature>